<dbReference type="GO" id="GO:0016746">
    <property type="term" value="F:acyltransferase activity"/>
    <property type="evidence" value="ECO:0007669"/>
    <property type="project" value="TreeGrafter"/>
</dbReference>
<reference evidence="7 8" key="1">
    <citation type="submission" date="2015-09" db="EMBL/GenBank/DDBJ databases">
        <authorList>
            <person name="Jackson K.R."/>
            <person name="Lunt B.L."/>
            <person name="Fisher J.N.B."/>
            <person name="Gardner A.V."/>
            <person name="Bailey M.E."/>
            <person name="Deus L.M."/>
            <person name="Earl A.S."/>
            <person name="Gibby P.D."/>
            <person name="Hartmann K.A."/>
            <person name="Liu J.E."/>
            <person name="Manci A.M."/>
            <person name="Nielsen D.A."/>
            <person name="Solomon M.B."/>
            <person name="Breakwell D.P."/>
            <person name="Burnett S.H."/>
            <person name="Grose J.H."/>
        </authorList>
    </citation>
    <scope>NUCLEOTIDE SEQUENCE [LARGE SCALE GENOMIC DNA]</scope>
    <source>
        <strain evidence="7 8">2789STDY5608636</strain>
    </source>
</reference>
<evidence type="ECO:0000313" key="8">
    <source>
        <dbReference type="Proteomes" id="UP000053096"/>
    </source>
</evidence>
<keyword evidence="2 5" id="KW-0812">Transmembrane</keyword>
<dbReference type="Proteomes" id="UP000092950">
    <property type="component" value="Chromosome"/>
</dbReference>
<comment type="subcellular location">
    <subcellularLocation>
        <location evidence="1">Membrane</location>
        <topology evidence="1">Multi-pass membrane protein</topology>
    </subcellularLocation>
</comment>
<dbReference type="PANTHER" id="PTHR13285:SF23">
    <property type="entry name" value="TEICHOIC ACID D-ALANYLTRANSFERASE"/>
    <property type="match status" value="1"/>
</dbReference>
<evidence type="ECO:0000313" key="6">
    <source>
        <dbReference type="EMBL" id="ANY14869.1"/>
    </source>
</evidence>
<dbReference type="KEGG" id="bpdz:BBN53_02555"/>
<evidence type="ECO:0000313" key="9">
    <source>
        <dbReference type="Proteomes" id="UP000092950"/>
    </source>
</evidence>
<evidence type="ECO:0000256" key="2">
    <source>
        <dbReference type="ARBA" id="ARBA00022692"/>
    </source>
</evidence>
<feature type="transmembrane region" description="Helical" evidence="5">
    <location>
        <begin position="130"/>
        <end position="148"/>
    </location>
</feature>
<dbReference type="PANTHER" id="PTHR13285">
    <property type="entry name" value="ACYLTRANSFERASE"/>
    <property type="match status" value="1"/>
</dbReference>
<dbReference type="GO" id="GO:0016020">
    <property type="term" value="C:membrane"/>
    <property type="evidence" value="ECO:0007669"/>
    <property type="project" value="UniProtKB-SubCell"/>
</dbReference>
<accession>A0A0J6C556</accession>
<accession>A0A0M7GFW6</accession>
<feature type="transmembrane region" description="Helical" evidence="5">
    <location>
        <begin position="37"/>
        <end position="55"/>
    </location>
</feature>
<dbReference type="Pfam" id="PF03062">
    <property type="entry name" value="MBOAT"/>
    <property type="match status" value="1"/>
</dbReference>
<dbReference type="RefSeq" id="WP_043209881.1">
    <property type="nucleotide sequence ID" value="NZ_CAJGUP010000109.1"/>
</dbReference>
<dbReference type="Proteomes" id="UP000053096">
    <property type="component" value="Unassembled WGS sequence"/>
</dbReference>
<dbReference type="InterPro" id="IPR004299">
    <property type="entry name" value="MBOAT_fam"/>
</dbReference>
<dbReference type="OrthoDB" id="139172at2"/>
<evidence type="ECO:0000256" key="5">
    <source>
        <dbReference type="SAM" id="Phobius"/>
    </source>
</evidence>
<evidence type="ECO:0000256" key="3">
    <source>
        <dbReference type="ARBA" id="ARBA00022989"/>
    </source>
</evidence>
<evidence type="ECO:0000256" key="4">
    <source>
        <dbReference type="ARBA" id="ARBA00023136"/>
    </source>
</evidence>
<feature type="transmembrane region" description="Helical" evidence="5">
    <location>
        <begin position="6"/>
        <end position="25"/>
    </location>
</feature>
<evidence type="ECO:0000256" key="1">
    <source>
        <dbReference type="ARBA" id="ARBA00004141"/>
    </source>
</evidence>
<sequence length="375" mass="41979">MELFGSLNFFGGAIAGGLGLLLYRSLAMPWRLGYRHVIAALSVLIWLAVFGVRPWQPLGLFAVSGAALWANRRGWAPTWLSVIVTMAPLLLVKTGVTHLPAMLGLSFATFRAIDVLLFAQRNERVSPLDYFIYLFFPLTLLAGPMYRWRNFQADLKRGYDGVTLDTWLTGLELTLLGIIQKFGLAEAIWRYGLSTLDAHDYSFTGVAANATLYSFYLFFDFAGYSSMAVGIGMFFGFVLPVNFRNPLATVNPQDFWRRWHISLSEWLRDVIFMPIYKALSKTAFFGRHRLAAQNIGIFATLLAMGIWNGLSWHYVVSGIMFGCYSVGHNLLINAARTRPALAAWLARAWVKFAGRVLTLILAALALYVFSGRSPI</sequence>
<dbReference type="InterPro" id="IPR051085">
    <property type="entry name" value="MB_O-acyltransferase"/>
</dbReference>
<keyword evidence="9" id="KW-1185">Reference proteome</keyword>
<feature type="transmembrane region" description="Helical" evidence="5">
    <location>
        <begin position="352"/>
        <end position="370"/>
    </location>
</feature>
<protein>
    <submittedName>
        <fullName evidence="7">D-alanyl-lipoteichoic acid biosynthesis protein DltB</fullName>
    </submittedName>
    <submittedName>
        <fullName evidence="6">Membrane-bound O-acyltransferase</fullName>
    </submittedName>
</protein>
<gene>
    <name evidence="7" type="primary">dltB_2</name>
    <name evidence="6" type="ORF">BBN53_02555</name>
    <name evidence="7" type="ORF">ERS370011_02950</name>
</gene>
<feature type="transmembrane region" description="Helical" evidence="5">
    <location>
        <begin position="314"/>
        <end position="332"/>
    </location>
</feature>
<feature type="transmembrane region" description="Helical" evidence="5">
    <location>
        <begin position="291"/>
        <end position="308"/>
    </location>
</feature>
<keyword evidence="4 5" id="KW-0472">Membrane</keyword>
<dbReference type="AlphaFoldDB" id="A0A0J6C556"/>
<reference evidence="6 9" key="2">
    <citation type="submission" date="2016-07" db="EMBL/GenBank/DDBJ databases">
        <title>Complete genome sequences of Bordetella pseudohinzii.</title>
        <authorList>
            <person name="Spilker T."/>
            <person name="Darrah R."/>
            <person name="LiPuma J.J."/>
        </authorList>
    </citation>
    <scope>NUCLEOTIDE SEQUENCE [LARGE SCALE GENOMIC DNA]</scope>
    <source>
        <strain evidence="6 9">HI4681</strain>
    </source>
</reference>
<proteinExistence type="predicted"/>
<keyword evidence="3 5" id="KW-1133">Transmembrane helix</keyword>
<name>A0A0J6C556_9BORD</name>
<dbReference type="EMBL" id="CP016440">
    <property type="protein sequence ID" value="ANY14869.1"/>
    <property type="molecule type" value="Genomic_DNA"/>
</dbReference>
<feature type="transmembrane region" description="Helical" evidence="5">
    <location>
        <begin position="215"/>
        <end position="239"/>
    </location>
</feature>
<feature type="transmembrane region" description="Helical" evidence="5">
    <location>
        <begin position="75"/>
        <end position="92"/>
    </location>
</feature>
<evidence type="ECO:0000313" key="7">
    <source>
        <dbReference type="EMBL" id="CUI93916.1"/>
    </source>
</evidence>
<organism evidence="7 8">
    <name type="scientific">Bordetella pseudohinzii</name>
    <dbReference type="NCBI Taxonomy" id="1331258"/>
    <lineage>
        <taxon>Bacteria</taxon>
        <taxon>Pseudomonadati</taxon>
        <taxon>Pseudomonadota</taxon>
        <taxon>Betaproteobacteria</taxon>
        <taxon>Burkholderiales</taxon>
        <taxon>Alcaligenaceae</taxon>
        <taxon>Bordetella</taxon>
    </lineage>
</organism>
<dbReference type="EMBL" id="CYTV01000008">
    <property type="protein sequence ID" value="CUI93916.1"/>
    <property type="molecule type" value="Genomic_DNA"/>
</dbReference>